<accession>Q9KEJ5</accession>
<dbReference type="Pfam" id="PF01522">
    <property type="entry name" value="Polysacc_deac_1"/>
    <property type="match status" value="1"/>
</dbReference>
<dbReference type="InterPro" id="IPR011330">
    <property type="entry name" value="Glyco_hydro/deAcase_b/a-brl"/>
</dbReference>
<dbReference type="AlphaFoldDB" id="Q9KEJ5"/>
<dbReference type="RefSeq" id="WP_010897030.1">
    <property type="nucleotide sequence ID" value="NC_002570.2"/>
</dbReference>
<dbReference type="CDD" id="cd10955">
    <property type="entry name" value="CE4_BH0857_like"/>
    <property type="match status" value="1"/>
</dbReference>
<feature type="domain" description="NodB homology" evidence="1">
    <location>
        <begin position="81"/>
        <end position="274"/>
    </location>
</feature>
<dbReference type="PROSITE" id="PS51677">
    <property type="entry name" value="NODB"/>
    <property type="match status" value="1"/>
</dbReference>
<reference evidence="2 3" key="1">
    <citation type="journal article" date="2000" name="Nucleic Acids Res.">
        <title>Complete genome sequence of the alkaliphilic bacterium Bacillus halodurans and genomic sequence comparison with Bacillus subtilis.</title>
        <authorList>
            <person name="Takami H."/>
            <person name="Nakasone K."/>
            <person name="Takaki Y."/>
            <person name="Maeno G."/>
            <person name="Sasaki R."/>
            <person name="Masui N."/>
            <person name="Fuji F."/>
            <person name="Hirama C."/>
            <person name="Nakamura Y."/>
            <person name="Ogasawara N."/>
            <person name="Kuhara S."/>
            <person name="Horikoshi K."/>
        </authorList>
    </citation>
    <scope>NUCLEOTIDE SEQUENCE [LARGE SCALE GENOMIC DNA]</scope>
    <source>
        <strain evidence="3">ATCC BAA-125 / DSM 18197 / FERM 7344 / JCM 9153 / C-125</strain>
    </source>
</reference>
<proteinExistence type="predicted"/>
<dbReference type="Gene3D" id="3.20.20.370">
    <property type="entry name" value="Glycoside hydrolase/deacetylase"/>
    <property type="match status" value="1"/>
</dbReference>
<dbReference type="STRING" id="272558.gene:10726731"/>
<dbReference type="InterPro" id="IPR050248">
    <property type="entry name" value="Polysacc_deacetylase_ArnD"/>
</dbReference>
<organism evidence="2 3">
    <name type="scientific">Halalkalibacterium halodurans (strain ATCC BAA-125 / DSM 18197 / FERM 7344 / JCM 9153 / C-125)</name>
    <name type="common">Bacillus halodurans</name>
    <dbReference type="NCBI Taxonomy" id="272558"/>
    <lineage>
        <taxon>Bacteria</taxon>
        <taxon>Bacillati</taxon>
        <taxon>Bacillota</taxon>
        <taxon>Bacilli</taxon>
        <taxon>Bacillales</taxon>
        <taxon>Bacillaceae</taxon>
        <taxon>Halalkalibacterium (ex Joshi et al. 2022)</taxon>
    </lineage>
</organism>
<evidence type="ECO:0000259" key="1">
    <source>
        <dbReference type="PROSITE" id="PS51677"/>
    </source>
</evidence>
<protein>
    <submittedName>
        <fullName evidence="2">BH0857 protein</fullName>
    </submittedName>
</protein>
<dbReference type="PROSITE" id="PS51257">
    <property type="entry name" value="PROKAR_LIPOPROTEIN"/>
    <property type="match status" value="1"/>
</dbReference>
<gene>
    <name evidence="2" type="ordered locus">BH0857</name>
</gene>
<dbReference type="EMBL" id="BA000004">
    <property type="protein sequence ID" value="BAB04576.1"/>
    <property type="molecule type" value="Genomic_DNA"/>
</dbReference>
<dbReference type="KEGG" id="bha:BH0857"/>
<dbReference type="InterPro" id="IPR002509">
    <property type="entry name" value="NODB_dom"/>
</dbReference>
<dbReference type="PANTHER" id="PTHR10587">
    <property type="entry name" value="GLYCOSYL TRANSFERASE-RELATED"/>
    <property type="match status" value="1"/>
</dbReference>
<dbReference type="SUPFAM" id="SSF88713">
    <property type="entry name" value="Glycoside hydrolase/deacetylase"/>
    <property type="match status" value="1"/>
</dbReference>
<sequence length="282" mass="30914">MKRLIGCVLLFLGASLYGCGGQGEDPETIVSEKPIEEWDDEEEDGGEWTVPDIDLSNFRHDPTEWGENVTGVKTKLDTKEQVIALTLDACGGPHGSQFDEELLAYLQEKEIPATLFVNERWIDENEDVFLSLANNPLFQIENHGSAHKPLSVNGRNAWNIEGTKSPEEVVNEITNNQQRIYQLTGRSTRLFRSGTAFYDEVAVEIANALGVEVVNYSVLGDAGATFTAEQVKAALLNAEPGAIVLMHMNQPASGTAAGVKAAIPLLIEKGYTFARLDEYDLT</sequence>
<dbReference type="Proteomes" id="UP000001258">
    <property type="component" value="Chromosome"/>
</dbReference>
<name>Q9KEJ5_HALH5</name>
<dbReference type="OrthoDB" id="9784220at2"/>
<dbReference type="SMR" id="Q9KEJ5"/>
<evidence type="ECO:0000313" key="3">
    <source>
        <dbReference type="Proteomes" id="UP000001258"/>
    </source>
</evidence>
<dbReference type="PIR" id="A83757">
    <property type="entry name" value="A83757"/>
</dbReference>
<keyword evidence="3" id="KW-1185">Reference proteome</keyword>
<dbReference type="PANTHER" id="PTHR10587:SF134">
    <property type="entry name" value="SECRETED PROTEIN"/>
    <property type="match status" value="1"/>
</dbReference>
<dbReference type="GO" id="GO:0016810">
    <property type="term" value="F:hydrolase activity, acting on carbon-nitrogen (but not peptide) bonds"/>
    <property type="evidence" value="ECO:0007669"/>
    <property type="project" value="InterPro"/>
</dbReference>
<evidence type="ECO:0000313" key="2">
    <source>
        <dbReference type="EMBL" id="BAB04576.1"/>
    </source>
</evidence>
<dbReference type="GO" id="GO:0005975">
    <property type="term" value="P:carbohydrate metabolic process"/>
    <property type="evidence" value="ECO:0007669"/>
    <property type="project" value="InterPro"/>
</dbReference>
<dbReference type="HOGENOM" id="CLU_021264_4_1_9"/>
<dbReference type="eggNOG" id="COG0726">
    <property type="taxonomic scope" value="Bacteria"/>
</dbReference>